<evidence type="ECO:0000313" key="1">
    <source>
        <dbReference type="EMBL" id="GMR51958.1"/>
    </source>
</evidence>
<dbReference type="EMBL" id="BTRK01000005">
    <property type="protein sequence ID" value="GMR51958.1"/>
    <property type="molecule type" value="Genomic_DNA"/>
</dbReference>
<accession>A0AAN5I4J5</accession>
<proteinExistence type="predicted"/>
<dbReference type="Proteomes" id="UP001328107">
    <property type="component" value="Unassembled WGS sequence"/>
</dbReference>
<reference evidence="2" key="1">
    <citation type="submission" date="2022-10" db="EMBL/GenBank/DDBJ databases">
        <title>Genome assembly of Pristionchus species.</title>
        <authorList>
            <person name="Yoshida K."/>
            <person name="Sommer R.J."/>
        </authorList>
    </citation>
    <scope>NUCLEOTIDE SEQUENCE [LARGE SCALE GENOMIC DNA]</scope>
    <source>
        <strain evidence="2">RS5460</strain>
    </source>
</reference>
<name>A0AAN5I4J5_9BILA</name>
<comment type="caution">
    <text evidence="1">The sequence shown here is derived from an EMBL/GenBank/DDBJ whole genome shotgun (WGS) entry which is preliminary data.</text>
</comment>
<evidence type="ECO:0000313" key="2">
    <source>
        <dbReference type="Proteomes" id="UP001328107"/>
    </source>
</evidence>
<organism evidence="1 2">
    <name type="scientific">Pristionchus mayeri</name>
    <dbReference type="NCBI Taxonomy" id="1317129"/>
    <lineage>
        <taxon>Eukaryota</taxon>
        <taxon>Metazoa</taxon>
        <taxon>Ecdysozoa</taxon>
        <taxon>Nematoda</taxon>
        <taxon>Chromadorea</taxon>
        <taxon>Rhabditida</taxon>
        <taxon>Rhabditina</taxon>
        <taxon>Diplogasteromorpha</taxon>
        <taxon>Diplogasteroidea</taxon>
        <taxon>Neodiplogasteridae</taxon>
        <taxon>Pristionchus</taxon>
    </lineage>
</organism>
<sequence>MSVRAFRNAFHNSLRMIAESRAVQHRHDLLLLVYNYYQSWSGPLLEIASMTTCERRNIVRYFKLFFSGYATKKISSVLWISENSSLASSCSIRISPLWQFSSARRSTNSPHIASSARQLRNGSSTASLGRTLTEFTSIHRNFQIVTILHSFIE</sequence>
<gene>
    <name evidence="1" type="ORF">PMAYCL1PPCAC_22153</name>
</gene>
<keyword evidence="2" id="KW-1185">Reference proteome</keyword>
<protein>
    <submittedName>
        <fullName evidence="1">Uncharacterized protein</fullName>
    </submittedName>
</protein>
<dbReference type="AlphaFoldDB" id="A0AAN5I4J5"/>